<dbReference type="EMBL" id="JACEIK010020431">
    <property type="protein sequence ID" value="MCE5166235.1"/>
    <property type="molecule type" value="Genomic_DNA"/>
</dbReference>
<dbReference type="InterPro" id="IPR026532">
    <property type="entry name" value="BRX1"/>
</dbReference>
<keyword evidence="7" id="KW-1185">Reference proteome</keyword>
<keyword evidence="3" id="KW-0690">Ribosome biogenesis</keyword>
<reference evidence="6 7" key="1">
    <citation type="journal article" date="2021" name="BMC Genomics">
        <title>Datura genome reveals duplications of psychoactive alkaloid biosynthetic genes and high mutation rate following tissue culture.</title>
        <authorList>
            <person name="Rajewski A."/>
            <person name="Carter-House D."/>
            <person name="Stajich J."/>
            <person name="Litt A."/>
        </authorList>
    </citation>
    <scope>NUCLEOTIDE SEQUENCE [LARGE SCALE GENOMIC DNA]</scope>
    <source>
        <strain evidence="6">AR-01</strain>
    </source>
</reference>
<keyword evidence="4" id="KW-0539">Nucleus</keyword>
<dbReference type="Pfam" id="PF04427">
    <property type="entry name" value="Brix"/>
    <property type="match status" value="1"/>
</dbReference>
<dbReference type="PANTHER" id="PTHR13634:SF0">
    <property type="entry name" value="RIBOSOME BIOGENESIS PROTEIN BRX1 HOMOLOG"/>
    <property type="match status" value="1"/>
</dbReference>
<dbReference type="PANTHER" id="PTHR13634">
    <property type="entry name" value="RIBOSOME BIOGENESIS PROTEIN BRIX"/>
    <property type="match status" value="1"/>
</dbReference>
<evidence type="ECO:0000259" key="5">
    <source>
        <dbReference type="PROSITE" id="PS50833"/>
    </source>
</evidence>
<feature type="domain" description="Brix" evidence="5">
    <location>
        <begin position="1"/>
        <end position="65"/>
    </location>
</feature>
<evidence type="ECO:0000256" key="3">
    <source>
        <dbReference type="ARBA" id="ARBA00022517"/>
    </source>
</evidence>
<evidence type="ECO:0000256" key="2">
    <source>
        <dbReference type="ARBA" id="ARBA00006369"/>
    </source>
</evidence>
<organism evidence="6 7">
    <name type="scientific">Datura stramonium</name>
    <name type="common">Jimsonweed</name>
    <name type="synonym">Common thornapple</name>
    <dbReference type="NCBI Taxonomy" id="4076"/>
    <lineage>
        <taxon>Eukaryota</taxon>
        <taxon>Viridiplantae</taxon>
        <taxon>Streptophyta</taxon>
        <taxon>Embryophyta</taxon>
        <taxon>Tracheophyta</taxon>
        <taxon>Spermatophyta</taxon>
        <taxon>Magnoliopsida</taxon>
        <taxon>eudicotyledons</taxon>
        <taxon>Gunneridae</taxon>
        <taxon>Pentapetalae</taxon>
        <taxon>asterids</taxon>
        <taxon>lamiids</taxon>
        <taxon>Solanales</taxon>
        <taxon>Solanaceae</taxon>
        <taxon>Solanoideae</taxon>
        <taxon>Datureae</taxon>
        <taxon>Datura</taxon>
    </lineage>
</organism>
<sequence length="79" mass="9215">IFGTPKDHRKSKPFYDHVFVFAILDDHVWFRNYQKIDRGTQKMTLIEVGPRFCLNPIKILVAGGPTLYENPFYVAIESN</sequence>
<evidence type="ECO:0000313" key="7">
    <source>
        <dbReference type="Proteomes" id="UP000823775"/>
    </source>
</evidence>
<name>A0ABS8Y2Y3_DATST</name>
<dbReference type="InterPro" id="IPR007109">
    <property type="entry name" value="Brix"/>
</dbReference>
<evidence type="ECO:0000256" key="4">
    <source>
        <dbReference type="ARBA" id="ARBA00023242"/>
    </source>
</evidence>
<proteinExistence type="inferred from homology"/>
<feature type="non-terminal residue" evidence="6">
    <location>
        <position position="1"/>
    </location>
</feature>
<gene>
    <name evidence="6" type="primary">BRIX12_1</name>
    <name evidence="6" type="ORF">HAX54_016209</name>
</gene>
<evidence type="ECO:0000313" key="6">
    <source>
        <dbReference type="EMBL" id="MCE5166235.1"/>
    </source>
</evidence>
<comment type="caution">
    <text evidence="6">The sequence shown here is derived from an EMBL/GenBank/DDBJ whole genome shotgun (WGS) entry which is preliminary data.</text>
</comment>
<accession>A0ABS8Y2Y3</accession>
<protein>
    <submittedName>
        <fullName evidence="6">Ribosome biogenesis protein BRX1 2</fullName>
    </submittedName>
</protein>
<dbReference type="SUPFAM" id="SSF52954">
    <property type="entry name" value="Class II aaRS ABD-related"/>
    <property type="match status" value="1"/>
</dbReference>
<dbReference type="PROSITE" id="PS50833">
    <property type="entry name" value="BRIX"/>
    <property type="match status" value="1"/>
</dbReference>
<comment type="similarity">
    <text evidence="2">Belongs to the BRX1 family.</text>
</comment>
<dbReference type="Proteomes" id="UP000823775">
    <property type="component" value="Unassembled WGS sequence"/>
</dbReference>
<evidence type="ECO:0000256" key="1">
    <source>
        <dbReference type="ARBA" id="ARBA00004604"/>
    </source>
</evidence>
<comment type="subcellular location">
    <subcellularLocation>
        <location evidence="1">Nucleus</location>
        <location evidence="1">Nucleolus</location>
    </subcellularLocation>
</comment>